<evidence type="ECO:0000313" key="2">
    <source>
        <dbReference type="Proteomes" id="UP001345219"/>
    </source>
</evidence>
<keyword evidence="2" id="KW-1185">Reference proteome</keyword>
<reference evidence="1 2" key="1">
    <citation type="journal article" date="2023" name="Hortic Res">
        <title>Pangenome of water caltrop reveals structural variations and asymmetric subgenome divergence after allopolyploidization.</title>
        <authorList>
            <person name="Zhang X."/>
            <person name="Chen Y."/>
            <person name="Wang L."/>
            <person name="Yuan Y."/>
            <person name="Fang M."/>
            <person name="Shi L."/>
            <person name="Lu R."/>
            <person name="Comes H.P."/>
            <person name="Ma Y."/>
            <person name="Chen Y."/>
            <person name="Huang G."/>
            <person name="Zhou Y."/>
            <person name="Zheng Z."/>
            <person name="Qiu Y."/>
        </authorList>
    </citation>
    <scope>NUCLEOTIDE SEQUENCE [LARGE SCALE GENOMIC DNA]</scope>
    <source>
        <tissue evidence="1">Roots</tissue>
    </source>
</reference>
<proteinExistence type="predicted"/>
<protein>
    <submittedName>
        <fullName evidence="1">Uncharacterized protein</fullName>
    </submittedName>
</protein>
<name>A0AAN7Q980_9MYRT</name>
<gene>
    <name evidence="1" type="ORF">SAY87_029750</name>
</gene>
<dbReference type="EMBL" id="JAXIOK010000009">
    <property type="protein sequence ID" value="KAK4761866.1"/>
    <property type="molecule type" value="Genomic_DNA"/>
</dbReference>
<dbReference type="AlphaFoldDB" id="A0AAN7Q980"/>
<accession>A0AAN7Q980</accession>
<sequence length="70" mass="7650">MACDLGEKSEGPIVVGAHSWSLSLQPLVGMWSTLRHCRPTDGNTGEQQEDCVTDDALAFMELAIQQDFDP</sequence>
<evidence type="ECO:0000313" key="1">
    <source>
        <dbReference type="EMBL" id="KAK4761866.1"/>
    </source>
</evidence>
<organism evidence="1 2">
    <name type="scientific">Trapa incisa</name>
    <dbReference type="NCBI Taxonomy" id="236973"/>
    <lineage>
        <taxon>Eukaryota</taxon>
        <taxon>Viridiplantae</taxon>
        <taxon>Streptophyta</taxon>
        <taxon>Embryophyta</taxon>
        <taxon>Tracheophyta</taxon>
        <taxon>Spermatophyta</taxon>
        <taxon>Magnoliopsida</taxon>
        <taxon>eudicotyledons</taxon>
        <taxon>Gunneridae</taxon>
        <taxon>Pentapetalae</taxon>
        <taxon>rosids</taxon>
        <taxon>malvids</taxon>
        <taxon>Myrtales</taxon>
        <taxon>Lythraceae</taxon>
        <taxon>Trapa</taxon>
    </lineage>
</organism>
<comment type="caution">
    <text evidence="1">The sequence shown here is derived from an EMBL/GenBank/DDBJ whole genome shotgun (WGS) entry which is preliminary data.</text>
</comment>
<dbReference type="Proteomes" id="UP001345219">
    <property type="component" value="Chromosome 23"/>
</dbReference>